<dbReference type="PROSITE" id="PS51257">
    <property type="entry name" value="PROKAR_LIPOPROTEIN"/>
    <property type="match status" value="1"/>
</dbReference>
<dbReference type="Pfam" id="PF13525">
    <property type="entry name" value="YfiO"/>
    <property type="match status" value="1"/>
</dbReference>
<dbReference type="SUPFAM" id="SSF48452">
    <property type="entry name" value="TPR-like"/>
    <property type="match status" value="1"/>
</dbReference>
<sequence>MKKTTVFSITLSVFLLSSCAHEFNHVYKSSDNSYRYEFAKECFAKGKYTNAITLLSELITVEKGTENAQESLYMLAMANYYNRDYETAAQTFKRYYQSYPRGVYAEMARYFEGQSLYLSTPEPRLDQSETVSAISAFQEYLDAYPDARLKKEAQQHLFELQEKLVEKELHTARLYYDLGPYFGNCTEGGNNFEACIVTAQNALKDYPYTDKREEFSALIMKSKYELARQSVEAKKLQRYQDAEDECYGFINQYPDSKLRPTAEKYIAKCKSVTGEQNADNQSINK</sequence>
<evidence type="ECO:0000256" key="2">
    <source>
        <dbReference type="ARBA" id="ARBA00023136"/>
    </source>
</evidence>
<dbReference type="InterPro" id="IPR017689">
    <property type="entry name" value="BamD"/>
</dbReference>
<proteinExistence type="predicted"/>
<dbReference type="RefSeq" id="WP_107582568.1">
    <property type="nucleotide sequence ID" value="NZ_JAERMS010000059.1"/>
</dbReference>
<keyword evidence="7" id="KW-1185">Reference proteome</keyword>
<organism evidence="6 7">
    <name type="scientific">Prevotella illustrans</name>
    <dbReference type="NCBI Taxonomy" id="2800387"/>
    <lineage>
        <taxon>Bacteria</taxon>
        <taxon>Pseudomonadati</taxon>
        <taxon>Bacteroidota</taxon>
        <taxon>Bacteroidia</taxon>
        <taxon>Bacteroidales</taxon>
        <taxon>Prevotellaceae</taxon>
        <taxon>Prevotella</taxon>
    </lineage>
</organism>
<gene>
    <name evidence="6" type="primary">bamD</name>
    <name evidence="6" type="ORF">JHU38_11670</name>
</gene>
<dbReference type="InterPro" id="IPR039565">
    <property type="entry name" value="BamD-like"/>
</dbReference>
<accession>A0ABS3M8M7</accession>
<comment type="caution">
    <text evidence="6">The sequence shown here is derived from an EMBL/GenBank/DDBJ whole genome shotgun (WGS) entry which is preliminary data.</text>
</comment>
<dbReference type="Gene3D" id="1.25.40.10">
    <property type="entry name" value="Tetratricopeptide repeat domain"/>
    <property type="match status" value="1"/>
</dbReference>
<dbReference type="NCBIfam" id="TIGR03302">
    <property type="entry name" value="OM_YfiO"/>
    <property type="match status" value="1"/>
</dbReference>
<evidence type="ECO:0000256" key="3">
    <source>
        <dbReference type="ARBA" id="ARBA00023237"/>
    </source>
</evidence>
<protein>
    <submittedName>
        <fullName evidence="6">Outer membrane protein assembly factor BamD</fullName>
    </submittedName>
</protein>
<keyword evidence="1 4" id="KW-0732">Signal</keyword>
<evidence type="ECO:0000313" key="7">
    <source>
        <dbReference type="Proteomes" id="UP000664265"/>
    </source>
</evidence>
<evidence type="ECO:0000313" key="6">
    <source>
        <dbReference type="EMBL" id="MBO1364411.1"/>
    </source>
</evidence>
<keyword evidence="2" id="KW-0472">Membrane</keyword>
<dbReference type="Proteomes" id="UP000664265">
    <property type="component" value="Unassembled WGS sequence"/>
</dbReference>
<keyword evidence="3" id="KW-0998">Cell outer membrane</keyword>
<dbReference type="InterPro" id="IPR011990">
    <property type="entry name" value="TPR-like_helical_dom_sf"/>
</dbReference>
<evidence type="ECO:0000256" key="4">
    <source>
        <dbReference type="SAM" id="SignalP"/>
    </source>
</evidence>
<evidence type="ECO:0000256" key="1">
    <source>
        <dbReference type="ARBA" id="ARBA00022729"/>
    </source>
</evidence>
<dbReference type="EMBL" id="JAERMS010000059">
    <property type="protein sequence ID" value="MBO1364411.1"/>
    <property type="molecule type" value="Genomic_DNA"/>
</dbReference>
<reference evidence="6 7" key="1">
    <citation type="submission" date="2021-01" db="EMBL/GenBank/DDBJ databases">
        <title>Prevotella A2931 sp. nov.</title>
        <authorList>
            <person name="Buhl M."/>
            <person name="Oberhettinger P."/>
        </authorList>
    </citation>
    <scope>NUCLEOTIDE SEQUENCE [LARGE SCALE GENOMIC DNA]</scope>
    <source>
        <strain evidence="6 7">A2931</strain>
    </source>
</reference>
<feature type="signal peptide" evidence="4">
    <location>
        <begin position="1"/>
        <end position="22"/>
    </location>
</feature>
<evidence type="ECO:0000259" key="5">
    <source>
        <dbReference type="Pfam" id="PF13525"/>
    </source>
</evidence>
<feature type="chain" id="PRO_5047408058" evidence="4">
    <location>
        <begin position="23"/>
        <end position="285"/>
    </location>
</feature>
<feature type="domain" description="Outer membrane lipoprotein BamD-like" evidence="5">
    <location>
        <begin position="33"/>
        <end position="178"/>
    </location>
</feature>
<name>A0ABS3M8M7_9BACT</name>